<dbReference type="AlphaFoldDB" id="A0A172T161"/>
<evidence type="ECO:0000313" key="4">
    <source>
        <dbReference type="Proteomes" id="UP000077096"/>
    </source>
</evidence>
<dbReference type="Pfam" id="PF01205">
    <property type="entry name" value="Impact_N"/>
    <property type="match status" value="1"/>
</dbReference>
<evidence type="ECO:0000259" key="2">
    <source>
        <dbReference type="Pfam" id="PF01205"/>
    </source>
</evidence>
<dbReference type="InterPro" id="IPR020568">
    <property type="entry name" value="Ribosomal_Su5_D2-typ_SF"/>
</dbReference>
<sequence>MEIERFRTIEGTIETKLNIERSIFITTLKGVQTEEEAKAFISEINKKYQDATHNCPAYRVIYSGNILEFSSDAGEPSGTAGLPMLNTLRKHQLLNVVVVVTRYFGGVKLGVRGLIDAYSKAVEIAIEKAQSEGRIIEKKRVYKQKLKIDFLSYGKKMQQLSYIGVNILDISYTEEYALIELIHSEPLDMPEVVDTQLVYV</sequence>
<accession>A0A172T161</accession>
<dbReference type="PROSITE" id="PS00910">
    <property type="entry name" value="UPF0029"/>
    <property type="match status" value="1"/>
</dbReference>
<dbReference type="InterPro" id="IPR020569">
    <property type="entry name" value="UPF0029_Impact_CS"/>
</dbReference>
<gene>
    <name evidence="3" type="ORF">JM64_00890</name>
</gene>
<comment type="similarity">
    <text evidence="1">Belongs to the IMPACT family.</text>
</comment>
<dbReference type="Proteomes" id="UP000077096">
    <property type="component" value="Chromosome"/>
</dbReference>
<evidence type="ECO:0000256" key="1">
    <source>
        <dbReference type="ARBA" id="ARBA00007665"/>
    </source>
</evidence>
<dbReference type="PANTHER" id="PTHR16301:SF20">
    <property type="entry name" value="IMPACT FAMILY MEMBER YIGZ"/>
    <property type="match status" value="1"/>
</dbReference>
<organism evidence="3 4">
    <name type="scientific">Fervidobacterium pennivorans</name>
    <dbReference type="NCBI Taxonomy" id="93466"/>
    <lineage>
        <taxon>Bacteria</taxon>
        <taxon>Thermotogati</taxon>
        <taxon>Thermotogota</taxon>
        <taxon>Thermotogae</taxon>
        <taxon>Thermotogales</taxon>
        <taxon>Fervidobacteriaceae</taxon>
        <taxon>Fervidobacterium</taxon>
    </lineage>
</organism>
<dbReference type="OrthoDB" id="9813771at2"/>
<proteinExistence type="inferred from homology"/>
<dbReference type="SUPFAM" id="SSF54211">
    <property type="entry name" value="Ribosomal protein S5 domain 2-like"/>
    <property type="match status" value="1"/>
</dbReference>
<dbReference type="Gene3D" id="3.30.230.30">
    <property type="entry name" value="Impact, N-terminal domain"/>
    <property type="match status" value="1"/>
</dbReference>
<reference evidence="3 4" key="1">
    <citation type="submission" date="2014-08" db="EMBL/GenBank/DDBJ databases">
        <title>Fervidobacterium pennivorans DYC genome.</title>
        <authorList>
            <person name="Wushke S."/>
        </authorList>
    </citation>
    <scope>NUCLEOTIDE SEQUENCE [LARGE SCALE GENOMIC DNA]</scope>
    <source>
        <strain evidence="3 4">DYC</strain>
    </source>
</reference>
<feature type="domain" description="Impact N-terminal" evidence="2">
    <location>
        <begin position="21"/>
        <end position="125"/>
    </location>
</feature>
<dbReference type="EMBL" id="CP011393">
    <property type="protein sequence ID" value="ANE40741.1"/>
    <property type="molecule type" value="Genomic_DNA"/>
</dbReference>
<name>A0A172T161_FERPE</name>
<dbReference type="InterPro" id="IPR023582">
    <property type="entry name" value="Impact"/>
</dbReference>
<protein>
    <recommendedName>
        <fullName evidence="2">Impact N-terminal domain-containing protein</fullName>
    </recommendedName>
</protein>
<dbReference type="KEGG" id="fng:JM64_00890"/>
<dbReference type="InterPro" id="IPR001498">
    <property type="entry name" value="Impact_N"/>
</dbReference>
<dbReference type="PATRIC" id="fig|93466.3.peg.225"/>
<dbReference type="PANTHER" id="PTHR16301">
    <property type="entry name" value="IMPACT-RELATED"/>
    <property type="match status" value="1"/>
</dbReference>
<dbReference type="GO" id="GO:0005737">
    <property type="term" value="C:cytoplasm"/>
    <property type="evidence" value="ECO:0007669"/>
    <property type="project" value="TreeGrafter"/>
</dbReference>
<dbReference type="InterPro" id="IPR036956">
    <property type="entry name" value="Impact_N_sf"/>
</dbReference>
<evidence type="ECO:0000313" key="3">
    <source>
        <dbReference type="EMBL" id="ANE40741.1"/>
    </source>
</evidence>
<dbReference type="GO" id="GO:0006446">
    <property type="term" value="P:regulation of translational initiation"/>
    <property type="evidence" value="ECO:0007669"/>
    <property type="project" value="TreeGrafter"/>
</dbReference>
<dbReference type="OMA" id="IVIVTRY"/>